<comment type="function">
    <text evidence="11">Required for the formation of N(7)-methylguanine at position 46 (m7G46) in tRNA. In the complex, it is required to stabilize and induce conformational changes of the catalytic subunit.</text>
</comment>
<dbReference type="InterPro" id="IPR001680">
    <property type="entry name" value="WD40_rpt"/>
</dbReference>
<evidence type="ECO:0000256" key="9">
    <source>
        <dbReference type="ARBA" id="ARBA00052655"/>
    </source>
</evidence>
<keyword evidence="6 11" id="KW-0677">Repeat</keyword>
<evidence type="ECO:0000313" key="16">
    <source>
        <dbReference type="EMBL" id="KAJ8466977.1"/>
    </source>
</evidence>
<proteinExistence type="inferred from homology"/>
<comment type="function">
    <text evidence="10">Catalyzes methyl transfer from S-methylmethionine (SMM) to adenosyl-L-homocysteine (AdoMet). SMM degradation (by HMT-1, HMT-2, HMT-3 and HMT-4) and biosynthesis (by MMT1) constitute the SMM cycle in plants, which is probably required to achieve short term control of AdoMet level.</text>
</comment>
<dbReference type="Pfam" id="PF02574">
    <property type="entry name" value="S-methyl_trans"/>
    <property type="match status" value="1"/>
</dbReference>
<dbReference type="InterPro" id="IPR036589">
    <property type="entry name" value="HCY_dom_sf"/>
</dbReference>
<dbReference type="InterPro" id="IPR003726">
    <property type="entry name" value="HCY_dom"/>
</dbReference>
<dbReference type="Gene3D" id="3.20.20.330">
    <property type="entry name" value="Homocysteine-binding-like domain"/>
    <property type="match status" value="1"/>
</dbReference>
<dbReference type="GO" id="GO:0106004">
    <property type="term" value="P:tRNA (guanine-N7)-methylation"/>
    <property type="evidence" value="ECO:0007669"/>
    <property type="project" value="UniProtKB-UniRule"/>
</dbReference>
<comment type="catalytic activity">
    <reaction evidence="9">
        <text>S-methyl-L-methionine + L-homocysteine = 2 L-methionine + H(+)</text>
        <dbReference type="Rhea" id="RHEA:26337"/>
        <dbReference type="ChEBI" id="CHEBI:15378"/>
        <dbReference type="ChEBI" id="CHEBI:57844"/>
        <dbReference type="ChEBI" id="CHEBI:58199"/>
        <dbReference type="ChEBI" id="CHEBI:58252"/>
        <dbReference type="EC" id="2.1.1.10"/>
    </reaction>
</comment>
<comment type="cofactor">
    <cofactor evidence="13">
        <name>Zn(2+)</name>
        <dbReference type="ChEBI" id="CHEBI:29105"/>
    </cofactor>
</comment>
<dbReference type="Pfam" id="PF00400">
    <property type="entry name" value="WD40"/>
    <property type="match status" value="3"/>
</dbReference>
<dbReference type="InterPro" id="IPR036322">
    <property type="entry name" value="WD40_repeat_dom_sf"/>
</dbReference>
<dbReference type="InterPro" id="IPR028884">
    <property type="entry name" value="Trm82"/>
</dbReference>
<evidence type="ECO:0000256" key="6">
    <source>
        <dbReference type="ARBA" id="ARBA00022737"/>
    </source>
</evidence>
<dbReference type="InterPro" id="IPR051486">
    <property type="entry name" value="Hcy_S-methyltransferase"/>
</dbReference>
<evidence type="ECO:0000256" key="14">
    <source>
        <dbReference type="SAM" id="MobiDB-lite"/>
    </source>
</evidence>
<dbReference type="FunFam" id="3.20.20.330:FF:000002">
    <property type="entry name" value="Homocysteine S-methyltransferase"/>
    <property type="match status" value="1"/>
</dbReference>
<feature type="binding site" evidence="13">
    <location>
        <position position="732"/>
    </location>
    <ligand>
        <name>Zn(2+)</name>
        <dbReference type="ChEBI" id="CHEBI:29105"/>
    </ligand>
</feature>
<comment type="pathway">
    <text evidence="11">tRNA modification; N(7)-methylguanine-tRNA biosynthesis.</text>
</comment>
<keyword evidence="3" id="KW-0028">Amino-acid biosynthesis</keyword>
<keyword evidence="17" id="KW-1185">Reference proteome</keyword>
<keyword evidence="11" id="KW-0539">Nucleus</keyword>
<evidence type="ECO:0000256" key="1">
    <source>
        <dbReference type="ARBA" id="ARBA00022574"/>
    </source>
</evidence>
<evidence type="ECO:0000256" key="3">
    <source>
        <dbReference type="ARBA" id="ARBA00022605"/>
    </source>
</evidence>
<feature type="binding site" evidence="13">
    <location>
        <position position="731"/>
    </location>
    <ligand>
        <name>Zn(2+)</name>
        <dbReference type="ChEBI" id="CHEBI:29105"/>
    </ligand>
</feature>
<dbReference type="GO" id="GO:0008898">
    <property type="term" value="F:S-adenosylmethionine-homocysteine S-methyltransferase activity"/>
    <property type="evidence" value="ECO:0007669"/>
    <property type="project" value="TreeGrafter"/>
</dbReference>
<dbReference type="GO" id="GO:0046872">
    <property type="term" value="F:metal ion binding"/>
    <property type="evidence" value="ECO:0007669"/>
    <property type="project" value="UniProtKB-KW"/>
</dbReference>
<dbReference type="GO" id="GO:0005634">
    <property type="term" value="C:nucleus"/>
    <property type="evidence" value="ECO:0007669"/>
    <property type="project" value="UniProtKB-SubCell"/>
</dbReference>
<dbReference type="PANTHER" id="PTHR46015:SF1">
    <property type="entry name" value="HOMOCYSTEINE S-METHYLTRANSFERASE-LIKE ISOFORM 1"/>
    <property type="match status" value="1"/>
</dbReference>
<dbReference type="Proteomes" id="UP001222027">
    <property type="component" value="Unassembled WGS sequence"/>
</dbReference>
<dbReference type="InterPro" id="IPR019775">
    <property type="entry name" value="WD40_repeat_CS"/>
</dbReference>
<dbReference type="EMBL" id="JAQQAF010000008">
    <property type="protein sequence ID" value="KAJ8466977.1"/>
    <property type="molecule type" value="Genomic_DNA"/>
</dbReference>
<feature type="domain" description="Hcy-binding" evidence="15">
    <location>
        <begin position="424"/>
        <end position="746"/>
    </location>
</feature>
<dbReference type="SUPFAM" id="SSF82282">
    <property type="entry name" value="Homocysteine S-methyltransferase"/>
    <property type="match status" value="1"/>
</dbReference>
<dbReference type="PROSITE" id="PS00678">
    <property type="entry name" value="WD_REPEATS_1"/>
    <property type="match status" value="1"/>
</dbReference>
<dbReference type="HAMAP" id="MF_03056">
    <property type="entry name" value="TRM82"/>
    <property type="match status" value="1"/>
</dbReference>
<keyword evidence="7 13" id="KW-0862">Zinc</keyword>
<dbReference type="NCBIfam" id="NF007020">
    <property type="entry name" value="PRK09485.1"/>
    <property type="match status" value="1"/>
</dbReference>
<dbReference type="SMART" id="SM00320">
    <property type="entry name" value="WD40"/>
    <property type="match status" value="3"/>
</dbReference>
<evidence type="ECO:0000256" key="5">
    <source>
        <dbReference type="ARBA" id="ARBA00022723"/>
    </source>
</evidence>
<name>A0AAV8P7F1_ENSVE</name>
<comment type="subunit">
    <text evidence="11">Forms a heterodimer with the catalytic subunit.</text>
</comment>
<evidence type="ECO:0000256" key="10">
    <source>
        <dbReference type="ARBA" id="ARBA00056359"/>
    </source>
</evidence>
<protein>
    <recommendedName>
        <fullName evidence="11">tRNA (guanine-N(7)-)-methyltransferase non-catalytic subunit</fullName>
    </recommendedName>
    <alternativeName>
        <fullName evidence="11">WD repeat-containing protein 4 homolog</fullName>
    </alternativeName>
</protein>
<gene>
    <name evidence="16" type="ORF">OPV22_029529</name>
</gene>
<keyword evidence="1 11" id="KW-0853">WD repeat</keyword>
<dbReference type="Gene3D" id="2.130.10.10">
    <property type="entry name" value="YVTN repeat-like/Quinoprotein amine dehydrogenase"/>
    <property type="match status" value="2"/>
</dbReference>
<dbReference type="GO" id="GO:0033528">
    <property type="term" value="P:S-methylmethionine cycle"/>
    <property type="evidence" value="ECO:0007669"/>
    <property type="project" value="TreeGrafter"/>
</dbReference>
<evidence type="ECO:0000256" key="7">
    <source>
        <dbReference type="ARBA" id="ARBA00022833"/>
    </source>
</evidence>
<comment type="caution">
    <text evidence="16">The sequence shown here is derived from an EMBL/GenBank/DDBJ whole genome shotgun (WGS) entry which is preliminary data.</text>
</comment>
<keyword evidence="4 13" id="KW-0808">Transferase</keyword>
<dbReference type="GO" id="GO:0009086">
    <property type="term" value="P:methionine biosynthetic process"/>
    <property type="evidence" value="ECO:0007669"/>
    <property type="project" value="UniProtKB-KW"/>
</dbReference>
<comment type="subcellular location">
    <subcellularLocation>
        <location evidence="11">Nucleus</location>
    </subcellularLocation>
</comment>
<evidence type="ECO:0000313" key="17">
    <source>
        <dbReference type="Proteomes" id="UP001222027"/>
    </source>
</evidence>
<keyword evidence="2 13" id="KW-0489">Methyltransferase</keyword>
<organism evidence="16 17">
    <name type="scientific">Ensete ventricosum</name>
    <name type="common">Abyssinian banana</name>
    <name type="synonym">Musa ensete</name>
    <dbReference type="NCBI Taxonomy" id="4639"/>
    <lineage>
        <taxon>Eukaryota</taxon>
        <taxon>Viridiplantae</taxon>
        <taxon>Streptophyta</taxon>
        <taxon>Embryophyta</taxon>
        <taxon>Tracheophyta</taxon>
        <taxon>Spermatophyta</taxon>
        <taxon>Magnoliopsida</taxon>
        <taxon>Liliopsida</taxon>
        <taxon>Zingiberales</taxon>
        <taxon>Musaceae</taxon>
        <taxon>Ensete</taxon>
    </lineage>
</organism>
<keyword evidence="5 13" id="KW-0479">Metal-binding</keyword>
<dbReference type="PANTHER" id="PTHR46015">
    <property type="entry name" value="ZGC:172121"/>
    <property type="match status" value="1"/>
</dbReference>
<evidence type="ECO:0000256" key="4">
    <source>
        <dbReference type="ARBA" id="ARBA00022679"/>
    </source>
</evidence>
<evidence type="ECO:0000256" key="11">
    <source>
        <dbReference type="HAMAP-Rule" id="MF_03056"/>
    </source>
</evidence>
<dbReference type="PROSITE" id="PS50082">
    <property type="entry name" value="WD_REPEATS_2"/>
    <property type="match status" value="2"/>
</dbReference>
<evidence type="ECO:0000256" key="8">
    <source>
        <dbReference type="ARBA" id="ARBA00023167"/>
    </source>
</evidence>
<accession>A0AAV8P7F1</accession>
<feature type="repeat" description="WD" evidence="12">
    <location>
        <begin position="77"/>
        <end position="118"/>
    </location>
</feature>
<evidence type="ECO:0000259" key="15">
    <source>
        <dbReference type="PROSITE" id="PS50970"/>
    </source>
</evidence>
<evidence type="ECO:0000256" key="2">
    <source>
        <dbReference type="ARBA" id="ARBA00022603"/>
    </source>
</evidence>
<feature type="binding site" evidence="13">
    <location>
        <position position="664"/>
    </location>
    <ligand>
        <name>Zn(2+)</name>
        <dbReference type="ChEBI" id="CHEBI:29105"/>
    </ligand>
</feature>
<evidence type="ECO:0000256" key="13">
    <source>
        <dbReference type="PROSITE-ProRule" id="PRU00333"/>
    </source>
</evidence>
<reference evidence="16 17" key="1">
    <citation type="submission" date="2022-12" db="EMBL/GenBank/DDBJ databases">
        <title>Chromosome-scale assembly of the Ensete ventricosum genome.</title>
        <authorList>
            <person name="Dussert Y."/>
            <person name="Stocks J."/>
            <person name="Wendawek A."/>
            <person name="Woldeyes F."/>
            <person name="Nichols R.A."/>
            <person name="Borrell J.S."/>
        </authorList>
    </citation>
    <scope>NUCLEOTIDE SEQUENCE [LARGE SCALE GENOMIC DNA]</scope>
    <source>
        <strain evidence="17">cv. Maze</strain>
        <tissue evidence="16">Seeds</tissue>
    </source>
</reference>
<comment type="similarity">
    <text evidence="11">Belongs to the WD repeat TRM82 family.</text>
</comment>
<dbReference type="AlphaFoldDB" id="A0AAV8P7F1"/>
<keyword evidence="11" id="KW-0819">tRNA processing</keyword>
<keyword evidence="8" id="KW-0486">Methionine biosynthesis</keyword>
<evidence type="ECO:0000256" key="12">
    <source>
        <dbReference type="PROSITE-ProRule" id="PRU00221"/>
    </source>
</evidence>
<dbReference type="InterPro" id="IPR015943">
    <property type="entry name" value="WD40/YVTN_repeat-like_dom_sf"/>
</dbReference>
<dbReference type="PROSITE" id="PS50970">
    <property type="entry name" value="HCY"/>
    <property type="match status" value="1"/>
</dbReference>
<feature type="repeat" description="WD" evidence="12">
    <location>
        <begin position="217"/>
        <end position="262"/>
    </location>
</feature>
<feature type="region of interest" description="Disordered" evidence="14">
    <location>
        <begin position="1"/>
        <end position="20"/>
    </location>
</feature>
<dbReference type="PROSITE" id="PS50294">
    <property type="entry name" value="WD_REPEATS_REGION"/>
    <property type="match status" value="1"/>
</dbReference>
<dbReference type="SUPFAM" id="SSF50978">
    <property type="entry name" value="WD40 repeat-like"/>
    <property type="match status" value="1"/>
</dbReference>
<sequence>MEETTEIVSDGGDEAAPTAGVENGMIEEEKNMDGEVAPALISIHPFEKSVVVAVGSELRLFNLEGNCSVSLIDDPGGPSHSDAIRSVNFGASGRFLASAGDDKLVKIWETSSWHCIRTVYADKRVSAVAISLSGRYVAFADKFGVVWLVGLDEDDAKQTKVDKKAVPILGHYCSIITRLEFSPDERFIASADRDFKIRITVFPKQPLKGAHEIQSFCLGHKDFVSCFAFACPPGCVHGFLFSGSGDSTVRLWDFISGLLLATCEVGTKVGSLQYNGTEDGYPPVTDICVSSDGSIIAVAIQSLRGIVLLSCGFSDRTLSVAKVVTLEDNYFPTNMVLSSLTQRLWMVMGASNLPTLSATQLPTRIRVMSGFHKDPSDYNGHDPITLEDNEVPGGKKLLSELQGSFDVTMEEAALAAAAAAGRWRERRHHREAGGCAVIDGGLATELEAHGADLKDPLWSAKYLFTSPDLIKKVHLDYLEAGANILITASYQATIQGFESRGFSREESEALLRRSVEVACEAREIFQGRSLRGSDRCSKDGISSKQHPVLIAASIGSYGAYLADGSEYSGNYGLQVTLETLKDFHRRRLQVLSEAGADIIAFETIPSKIEAQAYIELLQECNIKIPVWFSFTSNDGINIVSGDSLTDCASIADSCDNVVAIGFNCTSPRYIHSLILSIRKLTEKLILIYPNSGESYDPDKKEWVASNGVSGEDFVSYVSKWHEAGASLIGGCCRTTPNTIRAIAKALRKDFHPSKPDQELHNDIERNILKDSFLIDYA</sequence>